<keyword evidence="1" id="KW-0175">Coiled coil</keyword>
<keyword evidence="4" id="KW-1185">Reference proteome</keyword>
<evidence type="ECO:0000256" key="1">
    <source>
        <dbReference type="SAM" id="Coils"/>
    </source>
</evidence>
<feature type="compositionally biased region" description="Polar residues" evidence="2">
    <location>
        <begin position="273"/>
        <end position="298"/>
    </location>
</feature>
<reference evidence="3 4" key="1">
    <citation type="journal article" date="2023" name="Plants (Basel)">
        <title>Bridging the Gap: Combining Genomics and Transcriptomics Approaches to Understand Stylosanthes scabra, an Orphan Legume from the Brazilian Caatinga.</title>
        <authorList>
            <person name="Ferreira-Neto J.R.C."/>
            <person name="da Silva M.D."/>
            <person name="Binneck E."/>
            <person name="de Melo N.F."/>
            <person name="da Silva R.H."/>
            <person name="de Melo A.L.T.M."/>
            <person name="Pandolfi V."/>
            <person name="Bustamante F.O."/>
            <person name="Brasileiro-Vidal A.C."/>
            <person name="Benko-Iseppon A.M."/>
        </authorList>
    </citation>
    <scope>NUCLEOTIDE SEQUENCE [LARGE SCALE GENOMIC DNA]</scope>
    <source>
        <tissue evidence="3">Leaves</tissue>
    </source>
</reference>
<proteinExistence type="predicted"/>
<protein>
    <submittedName>
        <fullName evidence="3">Uncharacterized protein</fullName>
    </submittedName>
</protein>
<evidence type="ECO:0000313" key="3">
    <source>
        <dbReference type="EMBL" id="MED6145008.1"/>
    </source>
</evidence>
<name>A0ABU6TAQ8_9FABA</name>
<evidence type="ECO:0000256" key="2">
    <source>
        <dbReference type="SAM" id="MobiDB-lite"/>
    </source>
</evidence>
<sequence length="504" mass="56846">MTENLPGNQGAAVREVEVAQMPHELPSIYRWVTRDVLGSPPILDQGYLDELKLTGVIFGGGDLERRYRVEAARPGDWVCYLNLDHPTVPNWLWVNEVIFTEFRVRVSFSGFQQRLLNRASVAPSQLHPNAWSAIRCFELVNEFLELPQDPEVFLYLFTFFSPNTEDFPVGEHRPFWMSFEGQGRFPPYWSRDAGMEHVPITYKGLSADQKDTADILVKLFSERNLKPKSVLGSPSEAREAIVEMAGNDVTLERLRHLLQSGSSGSMPVASMPIPSSSVPPLNVQPASTSENQEETPSQPLVRKRRADDAFVDPKRPRVSEGTTWEFCSMDPSFDASGFIESNLLGPRAQKVLKDYDPMESIRWAEWASLQAAIIMKSIEPCLTAADQWENRCAKLNVDLKALNLQKVEFEKGKAETERAELKAEEDLKSVSDSLKTLEKEKILVAKRQKGKEAELDQEIQGLRKSVSKEKARADKAEVSLAELEKGREELIRMARDSIAAPSER</sequence>
<dbReference type="Proteomes" id="UP001341840">
    <property type="component" value="Unassembled WGS sequence"/>
</dbReference>
<comment type="caution">
    <text evidence="3">The sequence shown here is derived from an EMBL/GenBank/DDBJ whole genome shotgun (WGS) entry which is preliminary data.</text>
</comment>
<gene>
    <name evidence="3" type="ORF">PIB30_020998</name>
</gene>
<feature type="region of interest" description="Disordered" evidence="2">
    <location>
        <begin position="262"/>
        <end position="303"/>
    </location>
</feature>
<feature type="coiled-coil region" evidence="1">
    <location>
        <begin position="385"/>
        <end position="440"/>
    </location>
</feature>
<dbReference type="EMBL" id="JASCZI010090689">
    <property type="protein sequence ID" value="MED6145008.1"/>
    <property type="molecule type" value="Genomic_DNA"/>
</dbReference>
<accession>A0ABU6TAQ8</accession>
<organism evidence="3 4">
    <name type="scientific">Stylosanthes scabra</name>
    <dbReference type="NCBI Taxonomy" id="79078"/>
    <lineage>
        <taxon>Eukaryota</taxon>
        <taxon>Viridiplantae</taxon>
        <taxon>Streptophyta</taxon>
        <taxon>Embryophyta</taxon>
        <taxon>Tracheophyta</taxon>
        <taxon>Spermatophyta</taxon>
        <taxon>Magnoliopsida</taxon>
        <taxon>eudicotyledons</taxon>
        <taxon>Gunneridae</taxon>
        <taxon>Pentapetalae</taxon>
        <taxon>rosids</taxon>
        <taxon>fabids</taxon>
        <taxon>Fabales</taxon>
        <taxon>Fabaceae</taxon>
        <taxon>Papilionoideae</taxon>
        <taxon>50 kb inversion clade</taxon>
        <taxon>dalbergioids sensu lato</taxon>
        <taxon>Dalbergieae</taxon>
        <taxon>Pterocarpus clade</taxon>
        <taxon>Stylosanthes</taxon>
    </lineage>
</organism>
<feature type="coiled-coil region" evidence="1">
    <location>
        <begin position="466"/>
        <end position="493"/>
    </location>
</feature>
<evidence type="ECO:0000313" key="4">
    <source>
        <dbReference type="Proteomes" id="UP001341840"/>
    </source>
</evidence>